<proteinExistence type="predicted"/>
<dbReference type="RefSeq" id="XP_017988590.1">
    <property type="nucleotide sequence ID" value="XM_018133284.1"/>
</dbReference>
<accession>A0A0X8HUD4</accession>
<dbReference type="GO" id="GO:0031146">
    <property type="term" value="P:SCF-dependent proteasomal ubiquitin-dependent protein catabolic process"/>
    <property type="evidence" value="ECO:0007669"/>
    <property type="project" value="TreeGrafter"/>
</dbReference>
<feature type="compositionally biased region" description="Basic and acidic residues" evidence="1">
    <location>
        <begin position="126"/>
        <end position="135"/>
    </location>
</feature>
<dbReference type="Proteomes" id="UP000243052">
    <property type="component" value="Chromosome vi"/>
</dbReference>
<name>A0A0X8HUD4_9SACH</name>
<dbReference type="SUPFAM" id="SSF52047">
    <property type="entry name" value="RNI-like"/>
    <property type="match status" value="1"/>
</dbReference>
<sequence>MYRPSRRNKNGANEVRGPNSALTQFLREQGISAEAIKQRWESTKQNEVAEADEETKTSDDEFIESVSNTDEVISEKDAPKSGSDYDSETESDNEVTTRRRRVLRSAQDDSDEEEYGSDTPSGKIDGPSKAKDNAAELQKRKITLQQRKRKKRKAAALLDKKTQKIPLLQDLCILAICHRIMKYSQDSNNVDRHIRAVLGGISIDNLNKLAAVLSKNRALNDNTLQLFLHTELLELTFHDCSKISFDAYKQLAVFTPHLTKLSLQMCGQLNNEAILFIADKLPKLEEIYLDGPFLIDECTWIAFFQKMRNRLKAFHISNTHRFNDAALESLLQNSGETLESIQLSRLDALSAYGLLTQYLRNENFHTLILQYPADEKHVSDEIIIKLLGSLGSNLKVLKLDGCTDLTDSVLTDGLTPFLRYGDKPSFLETLSLEELDQITSDGFLYFVSSVALPNLRNLSLCRCLQLDDSSIVELWINECAKSLVYLNLNSLKQLTSMVFTLMQCPNLKQLNLGFVRCVNDDAIKVIVEQNPALEIIEVYGNNSITSKATVKEGTILVGRQCDSI</sequence>
<dbReference type="PANTHER" id="PTHR13318:SF247">
    <property type="entry name" value="GH16156P"/>
    <property type="match status" value="1"/>
</dbReference>
<dbReference type="EMBL" id="CP014246">
    <property type="protein sequence ID" value="AMD21594.1"/>
    <property type="molecule type" value="Genomic_DNA"/>
</dbReference>
<organism evidence="2 3">
    <name type="scientific">Eremothecium sinecaudum</name>
    <dbReference type="NCBI Taxonomy" id="45286"/>
    <lineage>
        <taxon>Eukaryota</taxon>
        <taxon>Fungi</taxon>
        <taxon>Dikarya</taxon>
        <taxon>Ascomycota</taxon>
        <taxon>Saccharomycotina</taxon>
        <taxon>Saccharomycetes</taxon>
        <taxon>Saccharomycetales</taxon>
        <taxon>Saccharomycetaceae</taxon>
        <taxon>Eremothecium</taxon>
    </lineage>
</organism>
<dbReference type="InterPro" id="IPR032675">
    <property type="entry name" value="LRR_dom_sf"/>
</dbReference>
<dbReference type="InterPro" id="IPR006553">
    <property type="entry name" value="Leu-rich_rpt_Cys-con_subtyp"/>
</dbReference>
<dbReference type="GO" id="GO:0019005">
    <property type="term" value="C:SCF ubiquitin ligase complex"/>
    <property type="evidence" value="ECO:0007669"/>
    <property type="project" value="TreeGrafter"/>
</dbReference>
<evidence type="ECO:0000313" key="3">
    <source>
        <dbReference type="Proteomes" id="UP000243052"/>
    </source>
</evidence>
<dbReference type="PANTHER" id="PTHR13318">
    <property type="entry name" value="PARTNER OF PAIRED, ISOFORM B-RELATED"/>
    <property type="match status" value="1"/>
</dbReference>
<dbReference type="SMART" id="SM00367">
    <property type="entry name" value="LRR_CC"/>
    <property type="match status" value="5"/>
</dbReference>
<feature type="region of interest" description="Disordered" evidence="1">
    <location>
        <begin position="1"/>
        <end position="21"/>
    </location>
</feature>
<keyword evidence="3" id="KW-1185">Reference proteome</keyword>
<gene>
    <name evidence="2" type="ORF">AW171_hschr63555</name>
</gene>
<dbReference type="STRING" id="45286.A0A0X8HUD4"/>
<evidence type="ECO:0000313" key="2">
    <source>
        <dbReference type="EMBL" id="AMD21594.1"/>
    </source>
</evidence>
<dbReference type="OrthoDB" id="1924287at2759"/>
<dbReference type="AlphaFoldDB" id="A0A0X8HUD4"/>
<evidence type="ECO:0000256" key="1">
    <source>
        <dbReference type="SAM" id="MobiDB-lite"/>
    </source>
</evidence>
<dbReference type="GeneID" id="28724890"/>
<protein>
    <submittedName>
        <fullName evidence="2">HFL262Wp</fullName>
    </submittedName>
</protein>
<reference evidence="2 3" key="1">
    <citation type="submission" date="2016-01" db="EMBL/GenBank/DDBJ databases">
        <title>Genome sequence of the yeast Holleya sinecauda.</title>
        <authorList>
            <person name="Dietrich F.S."/>
        </authorList>
    </citation>
    <scope>NUCLEOTIDE SEQUENCE [LARGE SCALE GENOMIC DNA]</scope>
    <source>
        <strain evidence="2 3">ATCC 58844</strain>
    </source>
</reference>
<dbReference type="Gene3D" id="3.80.10.10">
    <property type="entry name" value="Ribonuclease Inhibitor"/>
    <property type="match status" value="3"/>
</dbReference>
<feature type="region of interest" description="Disordered" evidence="1">
    <location>
        <begin position="38"/>
        <end position="135"/>
    </location>
</feature>